<dbReference type="AlphaFoldDB" id="A0A5B7ISW6"/>
<gene>
    <name evidence="2" type="ORF">E2C01_078484</name>
</gene>
<comment type="caution">
    <text evidence="2">The sequence shown here is derived from an EMBL/GenBank/DDBJ whole genome shotgun (WGS) entry which is preliminary data.</text>
</comment>
<feature type="region of interest" description="Disordered" evidence="1">
    <location>
        <begin position="19"/>
        <end position="74"/>
    </location>
</feature>
<evidence type="ECO:0000313" key="2">
    <source>
        <dbReference type="EMBL" id="MPC83768.1"/>
    </source>
</evidence>
<evidence type="ECO:0000256" key="1">
    <source>
        <dbReference type="SAM" id="MobiDB-lite"/>
    </source>
</evidence>
<evidence type="ECO:0000313" key="3">
    <source>
        <dbReference type="Proteomes" id="UP000324222"/>
    </source>
</evidence>
<dbReference type="Proteomes" id="UP000324222">
    <property type="component" value="Unassembled WGS sequence"/>
</dbReference>
<sequence>MQVNTKTCLTPLRTRAKCRSSVTQHHSRRDLSAQRYLPFKTHKSFTSPSLPSHTRFPAPRGSRGFLEGRDHAKP</sequence>
<reference evidence="2 3" key="1">
    <citation type="submission" date="2019-05" db="EMBL/GenBank/DDBJ databases">
        <title>Another draft genome of Portunus trituberculatus and its Hox gene families provides insights of decapod evolution.</title>
        <authorList>
            <person name="Jeong J.-H."/>
            <person name="Song I."/>
            <person name="Kim S."/>
            <person name="Choi T."/>
            <person name="Kim D."/>
            <person name="Ryu S."/>
            <person name="Kim W."/>
        </authorList>
    </citation>
    <scope>NUCLEOTIDE SEQUENCE [LARGE SCALE GENOMIC DNA]</scope>
    <source>
        <tissue evidence="2">Muscle</tissue>
    </source>
</reference>
<protein>
    <submittedName>
        <fullName evidence="2">Uncharacterized protein</fullName>
    </submittedName>
</protein>
<keyword evidence="3" id="KW-1185">Reference proteome</keyword>
<organism evidence="2 3">
    <name type="scientific">Portunus trituberculatus</name>
    <name type="common">Swimming crab</name>
    <name type="synonym">Neptunus trituberculatus</name>
    <dbReference type="NCBI Taxonomy" id="210409"/>
    <lineage>
        <taxon>Eukaryota</taxon>
        <taxon>Metazoa</taxon>
        <taxon>Ecdysozoa</taxon>
        <taxon>Arthropoda</taxon>
        <taxon>Crustacea</taxon>
        <taxon>Multicrustacea</taxon>
        <taxon>Malacostraca</taxon>
        <taxon>Eumalacostraca</taxon>
        <taxon>Eucarida</taxon>
        <taxon>Decapoda</taxon>
        <taxon>Pleocyemata</taxon>
        <taxon>Brachyura</taxon>
        <taxon>Eubrachyura</taxon>
        <taxon>Portunoidea</taxon>
        <taxon>Portunidae</taxon>
        <taxon>Portuninae</taxon>
        <taxon>Portunus</taxon>
    </lineage>
</organism>
<name>A0A5B7ISW6_PORTR</name>
<accession>A0A5B7ISW6</accession>
<proteinExistence type="predicted"/>
<dbReference type="EMBL" id="VSRR010063455">
    <property type="protein sequence ID" value="MPC83768.1"/>
    <property type="molecule type" value="Genomic_DNA"/>
</dbReference>